<keyword evidence="4 14" id="KW-0997">Cell inner membrane</keyword>
<dbReference type="GO" id="GO:0006508">
    <property type="term" value="P:proteolysis"/>
    <property type="evidence" value="ECO:0007669"/>
    <property type="project" value="UniProtKB-KW"/>
</dbReference>
<comment type="caution">
    <text evidence="14">Lacks conserved residue(s) required for the propagation of feature annotation.</text>
</comment>
<dbReference type="HAMAP" id="MF_02081">
    <property type="entry name" value="MrdA_transpept"/>
    <property type="match status" value="1"/>
</dbReference>
<evidence type="ECO:0000256" key="5">
    <source>
        <dbReference type="ARBA" id="ARBA00022645"/>
    </source>
</evidence>
<dbReference type="AlphaFoldDB" id="A0A7V2WTW7"/>
<dbReference type="InterPro" id="IPR050515">
    <property type="entry name" value="Beta-lactam/transpept"/>
</dbReference>
<keyword evidence="10 14" id="KW-0573">Peptidoglycan synthesis</keyword>
<feature type="compositionally biased region" description="Basic and acidic residues" evidence="15">
    <location>
        <begin position="626"/>
        <end position="635"/>
    </location>
</feature>
<dbReference type="PANTHER" id="PTHR30627:SF2">
    <property type="entry name" value="PEPTIDOGLYCAN D,D-TRANSPEPTIDASE MRDA"/>
    <property type="match status" value="1"/>
</dbReference>
<dbReference type="FunFam" id="3.40.710.10:FF:000024">
    <property type="entry name" value="Penicillin-binding protein 2"/>
    <property type="match status" value="1"/>
</dbReference>
<evidence type="ECO:0000256" key="6">
    <source>
        <dbReference type="ARBA" id="ARBA00022670"/>
    </source>
</evidence>
<evidence type="ECO:0000256" key="10">
    <source>
        <dbReference type="ARBA" id="ARBA00022984"/>
    </source>
</evidence>
<evidence type="ECO:0000256" key="8">
    <source>
        <dbReference type="ARBA" id="ARBA00022801"/>
    </source>
</evidence>
<comment type="caution">
    <text evidence="18">The sequence shown here is derived from an EMBL/GenBank/DDBJ whole genome shotgun (WGS) entry which is preliminary data.</text>
</comment>
<evidence type="ECO:0000256" key="2">
    <source>
        <dbReference type="ARBA" id="ARBA00004236"/>
    </source>
</evidence>
<proteinExistence type="inferred from homology"/>
<keyword evidence="12 14" id="KW-0472">Membrane</keyword>
<keyword evidence="5 14" id="KW-0121">Carboxypeptidase</keyword>
<evidence type="ECO:0000256" key="13">
    <source>
        <dbReference type="ARBA" id="ARBA00023316"/>
    </source>
</evidence>
<evidence type="ECO:0000259" key="16">
    <source>
        <dbReference type="Pfam" id="PF00905"/>
    </source>
</evidence>
<protein>
    <recommendedName>
        <fullName evidence="14">Peptidoglycan D,D-transpeptidase MrdA</fullName>
        <ecNumber evidence="14">3.4.16.4</ecNumber>
    </recommendedName>
    <alternativeName>
        <fullName evidence="14">Penicillin-binding protein 2</fullName>
        <shortName evidence="14">PBP-2</shortName>
    </alternativeName>
</protein>
<keyword evidence="13 14" id="KW-0961">Cell wall biogenesis/degradation</keyword>
<comment type="subcellular location">
    <subcellularLocation>
        <location evidence="14">Cell inner membrane</location>
        <topology evidence="14">Single-pass membrane protein</topology>
    </subcellularLocation>
    <subcellularLocation>
        <location evidence="2">Cell membrane</location>
    </subcellularLocation>
    <subcellularLocation>
        <location evidence="1">Membrane</location>
        <topology evidence="1">Single-pass membrane protein</topology>
    </subcellularLocation>
</comment>
<keyword evidence="9 14" id="KW-0133">Cell shape</keyword>
<feature type="domain" description="Penicillin-binding protein transpeptidase" evidence="16">
    <location>
        <begin position="272"/>
        <end position="612"/>
    </location>
</feature>
<feature type="domain" description="Penicillin-binding protein dimerisation" evidence="17">
    <location>
        <begin position="63"/>
        <end position="237"/>
    </location>
</feature>
<dbReference type="Gene3D" id="3.90.1310.10">
    <property type="entry name" value="Penicillin-binding protein 2a (Domain 2)"/>
    <property type="match status" value="1"/>
</dbReference>
<gene>
    <name evidence="14 18" type="primary">mrdA</name>
    <name evidence="18" type="ORF">ENJ51_01775</name>
</gene>
<dbReference type="PANTHER" id="PTHR30627">
    <property type="entry name" value="PEPTIDOGLYCAN D,D-TRANSPEPTIDASE"/>
    <property type="match status" value="1"/>
</dbReference>
<dbReference type="GO" id="GO:0008658">
    <property type="term" value="F:penicillin binding"/>
    <property type="evidence" value="ECO:0007669"/>
    <property type="project" value="UniProtKB-UniRule"/>
</dbReference>
<evidence type="ECO:0000256" key="4">
    <source>
        <dbReference type="ARBA" id="ARBA00022519"/>
    </source>
</evidence>
<dbReference type="InterPro" id="IPR001460">
    <property type="entry name" value="PCN-bd_Tpept"/>
</dbReference>
<evidence type="ECO:0000256" key="14">
    <source>
        <dbReference type="HAMAP-Rule" id="MF_02081"/>
    </source>
</evidence>
<dbReference type="NCBIfam" id="TIGR03423">
    <property type="entry name" value="pbp2_mrdA"/>
    <property type="match status" value="1"/>
</dbReference>
<dbReference type="GO" id="GO:0009002">
    <property type="term" value="F:serine-type D-Ala-D-Ala carboxypeptidase activity"/>
    <property type="evidence" value="ECO:0007669"/>
    <property type="project" value="UniProtKB-UniRule"/>
</dbReference>
<evidence type="ECO:0000256" key="12">
    <source>
        <dbReference type="ARBA" id="ARBA00023136"/>
    </source>
</evidence>
<evidence type="ECO:0000256" key="3">
    <source>
        <dbReference type="ARBA" id="ARBA00022475"/>
    </source>
</evidence>
<comment type="pathway">
    <text evidence="14">Cell wall biogenesis; peptidoglycan biosynthesis.</text>
</comment>
<feature type="region of interest" description="Disordered" evidence="15">
    <location>
        <begin position="626"/>
        <end position="680"/>
    </location>
</feature>
<accession>A0A7V2WTW7</accession>
<dbReference type="Pfam" id="PF00905">
    <property type="entry name" value="Transpeptidase"/>
    <property type="match status" value="1"/>
</dbReference>
<sequence length="680" mass="76840">MPYIPTVKNERDELKLFRSRSMVAGILVFLALLLVMVRLVFLQINNYEHYTQLSQENYKKRIPIPPVRGQIYDRNGILLADNHIEYVLEVTKDQVQDLSNELERLNEIIPMTPLAIKKFKQKLRVNSKFLPVVLRPGMTEAEVATFSVHRSRFPGFKINVRMERIYPLEETAGHLIGYVGRIDKKDLKKLGKEGKKEYKGSTHIGKSGIEKFYETRLHGTSGFKEVEVDAHGKPQRVLDKKDPIAGEDLFLSIDVKLQLKAEALLQARHSNGAIVAIDPRNGEILVMASVPMYNPNLFVDGISYKHYNALRNNPDRPLYNRALQGTYPPGSTIKPMAALVGLDEGTVTRSRSVFGRGFFQIPGVRHRYRCWKKRGHGHVALNRAIFQSCDVYFYDLAYRMGIDRFSKSLKRFGFGKKTGIDLPHERSGVMPSAEWKKKRFDQNWYPGDTVNIGIGQGYWTVTPLQLAHAVATVSMRGVRMQPHVLRGVRISRNLPEKLVSTQQLNSVAVRNSKYWDYILDAMVHVVHGPGGTAGRSGRGAKYKFGGKTGTAQVFSVAQNKSYNASRLAKKLHDHSLFIAFAPAGKPEIAIATIVENAGGGSKVAAPLTRQLLDAYFFPDAEEEKAKAEAEAEKAAKNKAKKIKKRKKKKKGKKKKLRKKTLKNRKSKRSKNRKKQGRRNG</sequence>
<dbReference type="Gene3D" id="3.30.1390.30">
    <property type="entry name" value="Penicillin-binding protein 2a, domain 3"/>
    <property type="match status" value="1"/>
</dbReference>
<dbReference type="InterPro" id="IPR036138">
    <property type="entry name" value="PBP_dimer_sf"/>
</dbReference>
<dbReference type="InterPro" id="IPR005311">
    <property type="entry name" value="PBP_dimer"/>
</dbReference>
<evidence type="ECO:0000259" key="17">
    <source>
        <dbReference type="Pfam" id="PF03717"/>
    </source>
</evidence>
<dbReference type="EMBL" id="DRMS01000067">
    <property type="protein sequence ID" value="HFC91521.1"/>
    <property type="molecule type" value="Genomic_DNA"/>
</dbReference>
<dbReference type="InterPro" id="IPR012338">
    <property type="entry name" value="Beta-lactam/transpept-like"/>
</dbReference>
<comment type="function">
    <text evidence="14">Catalyzes cross-linking of the peptidoglycan cell wall.</text>
</comment>
<dbReference type="GO" id="GO:0071972">
    <property type="term" value="F:peptidoglycan L,D-transpeptidase activity"/>
    <property type="evidence" value="ECO:0007669"/>
    <property type="project" value="TreeGrafter"/>
</dbReference>
<keyword evidence="8 14" id="KW-0378">Hydrolase</keyword>
<organism evidence="18">
    <name type="scientific">Leucothrix mucor</name>
    <dbReference type="NCBI Taxonomy" id="45248"/>
    <lineage>
        <taxon>Bacteria</taxon>
        <taxon>Pseudomonadati</taxon>
        <taxon>Pseudomonadota</taxon>
        <taxon>Gammaproteobacteria</taxon>
        <taxon>Thiotrichales</taxon>
        <taxon>Thiotrichaceae</taxon>
        <taxon>Leucothrix</taxon>
    </lineage>
</organism>
<keyword evidence="3 14" id="KW-1003">Cell membrane</keyword>
<evidence type="ECO:0000256" key="9">
    <source>
        <dbReference type="ARBA" id="ARBA00022960"/>
    </source>
</evidence>
<feature type="transmembrane region" description="Helical" evidence="14">
    <location>
        <begin position="21"/>
        <end position="41"/>
    </location>
</feature>
<evidence type="ECO:0000256" key="1">
    <source>
        <dbReference type="ARBA" id="ARBA00004167"/>
    </source>
</evidence>
<dbReference type="GO" id="GO:0008360">
    <property type="term" value="P:regulation of cell shape"/>
    <property type="evidence" value="ECO:0007669"/>
    <property type="project" value="UniProtKB-KW"/>
</dbReference>
<evidence type="ECO:0000256" key="11">
    <source>
        <dbReference type="ARBA" id="ARBA00022989"/>
    </source>
</evidence>
<keyword evidence="6 14" id="KW-0645">Protease</keyword>
<dbReference type="Gene3D" id="3.40.710.10">
    <property type="entry name" value="DD-peptidase/beta-lactamase superfamily"/>
    <property type="match status" value="1"/>
</dbReference>
<comment type="similarity">
    <text evidence="14">Belongs to the transpeptidase family. MrdA subfamily.</text>
</comment>
<dbReference type="SUPFAM" id="SSF56519">
    <property type="entry name" value="Penicillin binding protein dimerisation domain"/>
    <property type="match status" value="1"/>
</dbReference>
<evidence type="ECO:0000256" key="15">
    <source>
        <dbReference type="SAM" id="MobiDB-lite"/>
    </source>
</evidence>
<dbReference type="GO" id="GO:0005886">
    <property type="term" value="C:plasma membrane"/>
    <property type="evidence" value="ECO:0007669"/>
    <property type="project" value="UniProtKB-SubCell"/>
</dbReference>
<keyword evidence="7 14" id="KW-0812">Transmembrane</keyword>
<reference evidence="18" key="1">
    <citation type="journal article" date="2020" name="mSystems">
        <title>Genome- and Community-Level Interaction Insights into Carbon Utilization and Element Cycling Functions of Hydrothermarchaeota in Hydrothermal Sediment.</title>
        <authorList>
            <person name="Zhou Z."/>
            <person name="Liu Y."/>
            <person name="Xu W."/>
            <person name="Pan J."/>
            <person name="Luo Z.H."/>
            <person name="Li M."/>
        </authorList>
    </citation>
    <scope>NUCLEOTIDE SEQUENCE [LARGE SCALE GENOMIC DNA]</scope>
    <source>
        <strain evidence="18">HyVt-493</strain>
    </source>
</reference>
<comment type="catalytic activity">
    <reaction evidence="14">
        <text>Preferential cleavage: (Ac)2-L-Lys-D-Ala-|-D-Ala. Also transpeptidation of peptidyl-alanyl moieties that are N-acyl substituents of D-alanine.</text>
        <dbReference type="EC" id="3.4.16.4"/>
    </reaction>
</comment>
<name>A0A7V2WTW7_LEUMU</name>
<dbReference type="Proteomes" id="UP000885750">
    <property type="component" value="Unassembled WGS sequence"/>
</dbReference>
<keyword evidence="11 14" id="KW-1133">Transmembrane helix</keyword>
<evidence type="ECO:0000313" key="18">
    <source>
        <dbReference type="EMBL" id="HFC91521.1"/>
    </source>
</evidence>
<feature type="compositionally biased region" description="Basic residues" evidence="15">
    <location>
        <begin position="636"/>
        <end position="680"/>
    </location>
</feature>
<dbReference type="Pfam" id="PF03717">
    <property type="entry name" value="PBP_dimer"/>
    <property type="match status" value="1"/>
</dbReference>
<dbReference type="GO" id="GO:0009252">
    <property type="term" value="P:peptidoglycan biosynthetic process"/>
    <property type="evidence" value="ECO:0007669"/>
    <property type="project" value="UniProtKB-UniRule"/>
</dbReference>
<dbReference type="UniPathway" id="UPA00219"/>
<dbReference type="GO" id="GO:0071555">
    <property type="term" value="P:cell wall organization"/>
    <property type="evidence" value="ECO:0007669"/>
    <property type="project" value="UniProtKB-KW"/>
</dbReference>
<dbReference type="EC" id="3.4.16.4" evidence="14"/>
<evidence type="ECO:0000256" key="7">
    <source>
        <dbReference type="ARBA" id="ARBA00022692"/>
    </source>
</evidence>
<dbReference type="InterPro" id="IPR017790">
    <property type="entry name" value="Penicillin-binding_protein_2"/>
</dbReference>
<dbReference type="SUPFAM" id="SSF56601">
    <property type="entry name" value="beta-lactamase/transpeptidase-like"/>
    <property type="match status" value="1"/>
</dbReference>
<feature type="active site" description="Acyl-ester intermediate" evidence="14">
    <location>
        <position position="331"/>
    </location>
</feature>